<evidence type="ECO:0000256" key="1">
    <source>
        <dbReference type="SAM" id="MobiDB-lite"/>
    </source>
</evidence>
<evidence type="ECO:0000313" key="3">
    <source>
        <dbReference type="EMBL" id="RYO73901.1"/>
    </source>
</evidence>
<feature type="domain" description="Protein kinase" evidence="2">
    <location>
        <begin position="1"/>
        <end position="256"/>
    </location>
</feature>
<name>A0ABY0GQR4_9PEZI</name>
<dbReference type="InterPro" id="IPR011009">
    <property type="entry name" value="Kinase-like_dom_sf"/>
</dbReference>
<reference evidence="3 4" key="1">
    <citation type="submission" date="2018-06" db="EMBL/GenBank/DDBJ databases">
        <title>Complete Genomes of Monosporascus.</title>
        <authorList>
            <person name="Robinson A.J."/>
            <person name="Natvig D.O."/>
        </authorList>
    </citation>
    <scope>NUCLEOTIDE SEQUENCE [LARGE SCALE GENOMIC DNA]</scope>
    <source>
        <strain evidence="3 4">CBS 609.92</strain>
    </source>
</reference>
<dbReference type="Gene3D" id="1.10.510.10">
    <property type="entry name" value="Transferase(Phosphotransferase) domain 1"/>
    <property type="match status" value="1"/>
</dbReference>
<accession>A0ABY0GQR4</accession>
<dbReference type="InterPro" id="IPR051681">
    <property type="entry name" value="Ser/Thr_Kinases-Pseudokinases"/>
</dbReference>
<dbReference type="InterPro" id="IPR000719">
    <property type="entry name" value="Prot_kinase_dom"/>
</dbReference>
<dbReference type="Pfam" id="PF00069">
    <property type="entry name" value="Pkinase"/>
    <property type="match status" value="1"/>
</dbReference>
<dbReference type="PROSITE" id="PS50011">
    <property type="entry name" value="PROTEIN_KINASE_DOM"/>
    <property type="match status" value="1"/>
</dbReference>
<evidence type="ECO:0000259" key="2">
    <source>
        <dbReference type="PROSITE" id="PS50011"/>
    </source>
</evidence>
<comment type="caution">
    <text evidence="3">The sequence shown here is derived from an EMBL/GenBank/DDBJ whole genome shotgun (WGS) entry which is preliminary data.</text>
</comment>
<feature type="region of interest" description="Disordered" evidence="1">
    <location>
        <begin position="235"/>
        <end position="256"/>
    </location>
</feature>
<dbReference type="PANTHER" id="PTHR44329">
    <property type="entry name" value="SERINE/THREONINE-PROTEIN KINASE TNNI3K-RELATED"/>
    <property type="match status" value="1"/>
</dbReference>
<dbReference type="SUPFAM" id="SSF56112">
    <property type="entry name" value="Protein kinase-like (PK-like)"/>
    <property type="match status" value="1"/>
</dbReference>
<proteinExistence type="predicted"/>
<dbReference type="Proteomes" id="UP000294003">
    <property type="component" value="Unassembled WGS sequence"/>
</dbReference>
<keyword evidence="4" id="KW-1185">Reference proteome</keyword>
<protein>
    <recommendedName>
        <fullName evidence="2">Protein kinase domain-containing protein</fullName>
    </recommendedName>
</protein>
<evidence type="ECO:0000313" key="4">
    <source>
        <dbReference type="Proteomes" id="UP000294003"/>
    </source>
</evidence>
<sequence>MWWSVIGTGASSFVTCTDKKTVLKSHKAWEDGEIRPSLSVSFQGALRREAFMYQHLGMHPNIPPPAAALMRSIPDVHALRLELAPFGNLRGYIWRHKDTPPPVGVRLDMTLDAARALGHLHSLFVQLSDVSCRNLLFDDHRVKLCDFGSSLIQGQALDATDYEEAAYELLLRGRPIMAWVGPFEGDGITEIEEKLAQEVFPSLEGVVAGEVIERCWHEKRETVAEVVAALQKVKGGGGGKARPVSAMATAHRQHLP</sequence>
<gene>
    <name evidence="3" type="ORF">DL762_010633</name>
</gene>
<dbReference type="EMBL" id="QJNS01000745">
    <property type="protein sequence ID" value="RYO73901.1"/>
    <property type="molecule type" value="Genomic_DNA"/>
</dbReference>
<organism evidence="3 4">
    <name type="scientific">Monosporascus cannonballus</name>
    <dbReference type="NCBI Taxonomy" id="155416"/>
    <lineage>
        <taxon>Eukaryota</taxon>
        <taxon>Fungi</taxon>
        <taxon>Dikarya</taxon>
        <taxon>Ascomycota</taxon>
        <taxon>Pezizomycotina</taxon>
        <taxon>Sordariomycetes</taxon>
        <taxon>Xylariomycetidae</taxon>
        <taxon>Xylariales</taxon>
        <taxon>Xylariales incertae sedis</taxon>
        <taxon>Monosporascus</taxon>
    </lineage>
</organism>